<name>A0A2J6QTI9_HYAVF</name>
<feature type="region of interest" description="Disordered" evidence="3">
    <location>
        <begin position="20"/>
        <end position="40"/>
    </location>
</feature>
<protein>
    <submittedName>
        <fullName evidence="6">Putative MFS monocarboxylate transporter</fullName>
    </submittedName>
</protein>
<gene>
    <name evidence="6" type="ORF">L207DRAFT_503975</name>
</gene>
<evidence type="ECO:0000256" key="1">
    <source>
        <dbReference type="ARBA" id="ARBA00004141"/>
    </source>
</evidence>
<feature type="transmembrane region" description="Helical" evidence="4">
    <location>
        <begin position="380"/>
        <end position="401"/>
    </location>
</feature>
<evidence type="ECO:0000256" key="2">
    <source>
        <dbReference type="ARBA" id="ARBA00006727"/>
    </source>
</evidence>
<evidence type="ECO:0000313" key="7">
    <source>
        <dbReference type="Proteomes" id="UP000235786"/>
    </source>
</evidence>
<dbReference type="Proteomes" id="UP000235786">
    <property type="component" value="Unassembled WGS sequence"/>
</dbReference>
<feature type="transmembrane region" description="Helical" evidence="4">
    <location>
        <begin position="148"/>
        <end position="170"/>
    </location>
</feature>
<proteinExistence type="inferred from homology"/>
<feature type="transmembrane region" description="Helical" evidence="4">
    <location>
        <begin position="91"/>
        <end position="113"/>
    </location>
</feature>
<comment type="similarity">
    <text evidence="2">Belongs to the major facilitator superfamily. Monocarboxylate porter (TC 2.A.1.13) family.</text>
</comment>
<dbReference type="Pfam" id="PF07690">
    <property type="entry name" value="MFS_1"/>
    <property type="match status" value="1"/>
</dbReference>
<dbReference type="EMBL" id="KZ613973">
    <property type="protein sequence ID" value="PMD29582.1"/>
    <property type="molecule type" value="Genomic_DNA"/>
</dbReference>
<dbReference type="SUPFAM" id="SSF103473">
    <property type="entry name" value="MFS general substrate transporter"/>
    <property type="match status" value="1"/>
</dbReference>
<dbReference type="OrthoDB" id="2213137at2759"/>
<keyword evidence="7" id="KW-1185">Reference proteome</keyword>
<keyword evidence="4" id="KW-0812">Transmembrane</keyword>
<feature type="transmembrane region" description="Helical" evidence="4">
    <location>
        <begin position="424"/>
        <end position="444"/>
    </location>
</feature>
<dbReference type="GO" id="GO:0016020">
    <property type="term" value="C:membrane"/>
    <property type="evidence" value="ECO:0007669"/>
    <property type="project" value="UniProtKB-SubCell"/>
</dbReference>
<dbReference type="GO" id="GO:0022857">
    <property type="term" value="F:transmembrane transporter activity"/>
    <property type="evidence" value="ECO:0007669"/>
    <property type="project" value="InterPro"/>
</dbReference>
<feature type="domain" description="Major facilitator superfamily (MFS) profile" evidence="5">
    <location>
        <begin position="255"/>
        <end position="451"/>
    </location>
</feature>
<evidence type="ECO:0000259" key="5">
    <source>
        <dbReference type="PROSITE" id="PS50850"/>
    </source>
</evidence>
<feature type="transmembrane region" description="Helical" evidence="4">
    <location>
        <begin position="289"/>
        <end position="311"/>
    </location>
</feature>
<dbReference type="InterPro" id="IPR050327">
    <property type="entry name" value="Proton-linked_MCT"/>
</dbReference>
<comment type="subcellular location">
    <subcellularLocation>
        <location evidence="1">Membrane</location>
        <topology evidence="1">Multi-pass membrane protein</topology>
    </subcellularLocation>
</comment>
<keyword evidence="4" id="KW-1133">Transmembrane helix</keyword>
<dbReference type="PROSITE" id="PS50850">
    <property type="entry name" value="MFS"/>
    <property type="match status" value="1"/>
</dbReference>
<dbReference type="InterPro" id="IPR036259">
    <property type="entry name" value="MFS_trans_sf"/>
</dbReference>
<feature type="transmembrane region" description="Helical" evidence="4">
    <location>
        <begin position="215"/>
        <end position="235"/>
    </location>
</feature>
<feature type="transmembrane region" description="Helical" evidence="4">
    <location>
        <begin position="343"/>
        <end position="368"/>
    </location>
</feature>
<feature type="transmembrane region" description="Helical" evidence="4">
    <location>
        <begin position="256"/>
        <end position="277"/>
    </location>
</feature>
<feature type="transmembrane region" description="Helical" evidence="4">
    <location>
        <begin position="182"/>
        <end position="203"/>
    </location>
</feature>
<evidence type="ECO:0000313" key="6">
    <source>
        <dbReference type="EMBL" id="PMD29582.1"/>
    </source>
</evidence>
<dbReference type="PANTHER" id="PTHR11360">
    <property type="entry name" value="MONOCARBOXYLATE TRANSPORTER"/>
    <property type="match status" value="1"/>
</dbReference>
<feature type="transmembrane region" description="Helical" evidence="4">
    <location>
        <begin position="318"/>
        <end position="337"/>
    </location>
</feature>
<dbReference type="AlphaFoldDB" id="A0A2J6QTI9"/>
<accession>A0A2J6QTI9</accession>
<dbReference type="PANTHER" id="PTHR11360:SF287">
    <property type="entry name" value="MFS MONOCARBOXYLATE TRANSPORTER"/>
    <property type="match status" value="1"/>
</dbReference>
<evidence type="ECO:0000256" key="3">
    <source>
        <dbReference type="SAM" id="MobiDB-lite"/>
    </source>
</evidence>
<dbReference type="Gene3D" id="1.20.1250.20">
    <property type="entry name" value="MFS general substrate transporter like domains"/>
    <property type="match status" value="2"/>
</dbReference>
<keyword evidence="4" id="KW-0472">Membrane</keyword>
<dbReference type="InterPro" id="IPR011701">
    <property type="entry name" value="MFS"/>
</dbReference>
<evidence type="ECO:0000256" key="4">
    <source>
        <dbReference type="SAM" id="Phobius"/>
    </source>
</evidence>
<reference evidence="6 7" key="1">
    <citation type="submission" date="2016-04" db="EMBL/GenBank/DDBJ databases">
        <title>A degradative enzymes factory behind the ericoid mycorrhizal symbiosis.</title>
        <authorList>
            <consortium name="DOE Joint Genome Institute"/>
            <person name="Martino E."/>
            <person name="Morin E."/>
            <person name="Grelet G."/>
            <person name="Kuo A."/>
            <person name="Kohler A."/>
            <person name="Daghino S."/>
            <person name="Barry K."/>
            <person name="Choi C."/>
            <person name="Cichocki N."/>
            <person name="Clum A."/>
            <person name="Copeland A."/>
            <person name="Hainaut M."/>
            <person name="Haridas S."/>
            <person name="Labutti K."/>
            <person name="Lindquist E."/>
            <person name="Lipzen A."/>
            <person name="Khouja H.-R."/>
            <person name="Murat C."/>
            <person name="Ohm R."/>
            <person name="Olson A."/>
            <person name="Spatafora J."/>
            <person name="Veneault-Fourrey C."/>
            <person name="Henrissat B."/>
            <person name="Grigoriev I."/>
            <person name="Martin F."/>
            <person name="Perotto S."/>
        </authorList>
    </citation>
    <scope>NUCLEOTIDE SEQUENCE [LARGE SCALE GENOMIC DNA]</scope>
    <source>
        <strain evidence="6 7">F</strain>
    </source>
</reference>
<organism evidence="6 7">
    <name type="scientific">Hyaloscypha variabilis (strain UAMH 11265 / GT02V1 / F)</name>
    <name type="common">Meliniomyces variabilis</name>
    <dbReference type="NCBI Taxonomy" id="1149755"/>
    <lineage>
        <taxon>Eukaryota</taxon>
        <taxon>Fungi</taxon>
        <taxon>Dikarya</taxon>
        <taxon>Ascomycota</taxon>
        <taxon>Pezizomycotina</taxon>
        <taxon>Leotiomycetes</taxon>
        <taxon>Helotiales</taxon>
        <taxon>Hyaloscyphaceae</taxon>
        <taxon>Hyaloscypha</taxon>
        <taxon>Hyaloscypha variabilis</taxon>
    </lineage>
</organism>
<feature type="transmembrane region" description="Helical" evidence="4">
    <location>
        <begin position="49"/>
        <end position="71"/>
    </location>
</feature>
<sequence>MESPQNIPLNDLSNYLGNNNTSEPDAVHSPRGQTSHHEFSLPPADGGRAAWLFLAAGFVVEALVWGFPFSFGIFQEYYITHEPFSSAPSGITVIGTTATGLMYMSGLVLFPAYKKWPRLAQTSQWAGMPLMAAGLTAASFANKVDHLILTQGVLYGLGASIIYCPILLFIDEWFIERKGLAYGVLWAGTSTAGVIVPFLLNTILGRYGFRTTLRIWATTILILSTPLIYFLRPRLPVSLVSRSPRYGLGFLKNTNFWLFQACVIFESLGYFLPSIYLPTFARSLQLSPGIGSLLIALLNGSAVFATIIMGILCDRFHVTTVILLSTIGATFSVFVFWGLSTTLPFLCIFAILYGFFAGGFVSTNAGVMKLVKRQDQSTDIGILLGVIGAGRGIGSLLSGPLSEMLLRGSSWEANVGGAGYGSKYGSLVVFTGVTAALGGISFLGKRLGWIQ</sequence>
<dbReference type="InterPro" id="IPR020846">
    <property type="entry name" value="MFS_dom"/>
</dbReference>